<keyword evidence="3" id="KW-0143">Chaperone</keyword>
<evidence type="ECO:0000256" key="3">
    <source>
        <dbReference type="HAMAP-Rule" id="MF_00088"/>
    </source>
</evidence>
<evidence type="ECO:0000256" key="1">
    <source>
        <dbReference type="ARBA" id="ARBA00022490"/>
    </source>
</evidence>
<comment type="caution">
    <text evidence="4">The sequence shown here is derived from an EMBL/GenBank/DDBJ whole genome shotgun (WGS) entry which is preliminary data.</text>
</comment>
<dbReference type="Gene3D" id="3.30.300.20">
    <property type="match status" value="1"/>
</dbReference>
<dbReference type="PANTHER" id="PTHR34654">
    <property type="entry name" value="UPF0109 PROTEIN SCO5592"/>
    <property type="match status" value="1"/>
</dbReference>
<organism evidence="4">
    <name type="scientific">Mesoaciditoga lauensis</name>
    <dbReference type="NCBI Taxonomy" id="1495039"/>
    <lineage>
        <taxon>Bacteria</taxon>
        <taxon>Thermotogati</taxon>
        <taxon>Thermotogota</taxon>
        <taxon>Thermotogae</taxon>
        <taxon>Mesoaciditogales</taxon>
        <taxon>Mesoaciditogaceae</taxon>
        <taxon>Mesoaciditoga</taxon>
    </lineage>
</organism>
<keyword evidence="3" id="KW-0961">Cell wall biogenesis/degradation</keyword>
<dbReference type="GO" id="GO:0071555">
    <property type="term" value="P:cell wall organization"/>
    <property type="evidence" value="ECO:0007669"/>
    <property type="project" value="UniProtKB-KW"/>
</dbReference>
<evidence type="ECO:0000313" key="4">
    <source>
        <dbReference type="EMBL" id="HGE75010.1"/>
    </source>
</evidence>
<dbReference type="AlphaFoldDB" id="A0A7V3RE73"/>
<dbReference type="PANTHER" id="PTHR34654:SF1">
    <property type="entry name" value="RNA-BINDING PROTEIN KHPA"/>
    <property type="match status" value="1"/>
</dbReference>
<comment type="subcellular location">
    <subcellularLocation>
        <location evidence="3">Cytoplasm</location>
    </subcellularLocation>
</comment>
<sequence>MDLKEPLEFFIKSVSKEPQLVKISEKFEGKKVIYEIFVSEEDIGQIIGKDGRTIKSIDLILRSLKKGEGEFELKVIR</sequence>
<comment type="subunit">
    <text evidence="3">Forms a complex with KhpB.</text>
</comment>
<dbReference type="SUPFAM" id="SSF54814">
    <property type="entry name" value="Prokaryotic type KH domain (KH-domain type II)"/>
    <property type="match status" value="1"/>
</dbReference>
<accession>A0A7V3RE73</accession>
<dbReference type="GO" id="GO:0009252">
    <property type="term" value="P:peptidoglycan biosynthetic process"/>
    <property type="evidence" value="ECO:0007669"/>
    <property type="project" value="UniProtKB-UniRule"/>
</dbReference>
<dbReference type="EMBL" id="DTPE01000110">
    <property type="protein sequence ID" value="HGE75010.1"/>
    <property type="molecule type" value="Genomic_DNA"/>
</dbReference>
<dbReference type="InterPro" id="IPR009019">
    <property type="entry name" value="KH_sf_prok-type"/>
</dbReference>
<comment type="similarity">
    <text evidence="3">Belongs to the KhpA RNA-binding protein family.</text>
</comment>
<comment type="function">
    <text evidence="3">A probable RNA chaperone. Forms a complex with KhpB which binds to cellular RNA and controls its expression. Plays a role in peptidoglycan (PG) homeostasis and cell length regulation.</text>
</comment>
<dbReference type="InterPro" id="IPR020627">
    <property type="entry name" value="KhpA"/>
</dbReference>
<name>A0A7V3RE73_9BACT</name>
<dbReference type="GO" id="GO:0008360">
    <property type="term" value="P:regulation of cell shape"/>
    <property type="evidence" value="ECO:0007669"/>
    <property type="project" value="UniProtKB-KW"/>
</dbReference>
<protein>
    <recommendedName>
        <fullName evidence="3">RNA-binding protein KhpA</fullName>
    </recommendedName>
    <alternativeName>
        <fullName evidence="3">KH-domain protein A</fullName>
    </alternativeName>
</protein>
<dbReference type="InterPro" id="IPR015946">
    <property type="entry name" value="KH_dom-like_a/b"/>
</dbReference>
<dbReference type="GO" id="GO:0005737">
    <property type="term" value="C:cytoplasm"/>
    <property type="evidence" value="ECO:0007669"/>
    <property type="project" value="UniProtKB-SubCell"/>
</dbReference>
<keyword evidence="3" id="KW-0133">Cell shape</keyword>
<evidence type="ECO:0000256" key="2">
    <source>
        <dbReference type="ARBA" id="ARBA00022884"/>
    </source>
</evidence>
<reference evidence="4" key="1">
    <citation type="journal article" date="2020" name="mSystems">
        <title>Genome- and Community-Level Interaction Insights into Carbon Utilization and Element Cycling Functions of Hydrothermarchaeota in Hydrothermal Sediment.</title>
        <authorList>
            <person name="Zhou Z."/>
            <person name="Liu Y."/>
            <person name="Xu W."/>
            <person name="Pan J."/>
            <person name="Luo Z.H."/>
            <person name="Li M."/>
        </authorList>
    </citation>
    <scope>NUCLEOTIDE SEQUENCE [LARGE SCALE GENOMIC DNA]</scope>
    <source>
        <strain evidence="4">SpSt-966</strain>
    </source>
</reference>
<proteinExistence type="inferred from homology"/>
<dbReference type="PROSITE" id="PS50084">
    <property type="entry name" value="KH_TYPE_1"/>
    <property type="match status" value="1"/>
</dbReference>
<dbReference type="GO" id="GO:0003723">
    <property type="term" value="F:RNA binding"/>
    <property type="evidence" value="ECO:0007669"/>
    <property type="project" value="UniProtKB-UniRule"/>
</dbReference>
<keyword evidence="1 3" id="KW-0963">Cytoplasm</keyword>
<gene>
    <name evidence="3" type="primary">khpA</name>
    <name evidence="4" type="ORF">ENX73_02665</name>
</gene>
<keyword evidence="2 3" id="KW-0694">RNA-binding</keyword>
<dbReference type="Pfam" id="PF13083">
    <property type="entry name" value="KH_KhpA-B"/>
    <property type="match status" value="1"/>
</dbReference>
<dbReference type="HAMAP" id="MF_00088">
    <property type="entry name" value="KhpA"/>
    <property type="match status" value="1"/>
</dbReference>